<organism evidence="2 3">
    <name type="scientific">Agrocybe pediades</name>
    <dbReference type="NCBI Taxonomy" id="84607"/>
    <lineage>
        <taxon>Eukaryota</taxon>
        <taxon>Fungi</taxon>
        <taxon>Dikarya</taxon>
        <taxon>Basidiomycota</taxon>
        <taxon>Agaricomycotina</taxon>
        <taxon>Agaricomycetes</taxon>
        <taxon>Agaricomycetidae</taxon>
        <taxon>Agaricales</taxon>
        <taxon>Agaricineae</taxon>
        <taxon>Strophariaceae</taxon>
        <taxon>Agrocybe</taxon>
    </lineage>
</organism>
<proteinExistence type="predicted"/>
<name>A0A8H4QV38_9AGAR</name>
<evidence type="ECO:0000313" key="3">
    <source>
        <dbReference type="Proteomes" id="UP000521872"/>
    </source>
</evidence>
<feature type="transmembrane region" description="Helical" evidence="1">
    <location>
        <begin position="17"/>
        <end position="44"/>
    </location>
</feature>
<keyword evidence="3" id="KW-1185">Reference proteome</keyword>
<keyword evidence="1" id="KW-0472">Membrane</keyword>
<evidence type="ECO:0000313" key="2">
    <source>
        <dbReference type="EMBL" id="KAF4618065.1"/>
    </source>
</evidence>
<keyword evidence="1" id="KW-1133">Transmembrane helix</keyword>
<dbReference type="EMBL" id="JAACJL010000019">
    <property type="protein sequence ID" value="KAF4618065.1"/>
    <property type="molecule type" value="Genomic_DNA"/>
</dbReference>
<dbReference type="AlphaFoldDB" id="A0A8H4QV38"/>
<feature type="transmembrane region" description="Helical" evidence="1">
    <location>
        <begin position="223"/>
        <end position="244"/>
    </location>
</feature>
<keyword evidence="1" id="KW-0812">Transmembrane</keyword>
<feature type="transmembrane region" description="Helical" evidence="1">
    <location>
        <begin position="143"/>
        <end position="165"/>
    </location>
</feature>
<feature type="transmembrane region" description="Helical" evidence="1">
    <location>
        <begin position="109"/>
        <end position="131"/>
    </location>
</feature>
<reference evidence="2 3" key="1">
    <citation type="submission" date="2019-12" db="EMBL/GenBank/DDBJ databases">
        <authorList>
            <person name="Floudas D."/>
            <person name="Bentzer J."/>
            <person name="Ahren D."/>
            <person name="Johansson T."/>
            <person name="Persson P."/>
            <person name="Tunlid A."/>
        </authorList>
    </citation>
    <scope>NUCLEOTIDE SEQUENCE [LARGE SCALE GENOMIC DNA]</scope>
    <source>
        <strain evidence="2 3">CBS 102.39</strain>
    </source>
</reference>
<comment type="caution">
    <text evidence="2">The sequence shown here is derived from an EMBL/GenBank/DDBJ whole genome shotgun (WGS) entry which is preliminary data.</text>
</comment>
<feature type="transmembrane region" description="Helical" evidence="1">
    <location>
        <begin position="264"/>
        <end position="286"/>
    </location>
</feature>
<feature type="transmembrane region" description="Helical" evidence="1">
    <location>
        <begin position="185"/>
        <end position="203"/>
    </location>
</feature>
<protein>
    <submittedName>
        <fullName evidence="2">Uncharacterized protein</fullName>
    </submittedName>
</protein>
<sequence>MSTGSDDFPFSVAQQKALIGAGLHASLLAQFLFGIYTGVLGGPLHKGNRSASKDRIVIGSITALYAVTLLNILISWIYTSVLLCTTGGTLVEVFIASVIEDYMPTSVHVLLDVVEFLGYVIADGLLVWRCFQVYGRDLSSNWLPIGLLVLEISLCITSSVYTCVIRLQPNPPTPHISKINDDINAVANASVGVTSVVATFMICRKVYMHTESGSRSRKRYQNVLNALIQSSAVYSVTMLCMAIFGFLDTGFIESSLTVVEISEYLGCFSILVGGLAPTLMIGRLSISPREDTEMSSARLPSDLMPCASQLAGSMKVNISQGDVDKHESGSPGVEHAHIMEVDRIQSNA</sequence>
<evidence type="ECO:0000256" key="1">
    <source>
        <dbReference type="SAM" id="Phobius"/>
    </source>
</evidence>
<dbReference type="Proteomes" id="UP000521872">
    <property type="component" value="Unassembled WGS sequence"/>
</dbReference>
<feature type="transmembrane region" description="Helical" evidence="1">
    <location>
        <begin position="56"/>
        <end position="78"/>
    </location>
</feature>
<gene>
    <name evidence="2" type="ORF">D9613_012672</name>
</gene>
<accession>A0A8H4QV38</accession>